<evidence type="ECO:0000313" key="7">
    <source>
        <dbReference type="EMBL" id="CRK94172.1"/>
    </source>
</evidence>
<keyword evidence="8" id="KW-1185">Reference proteome</keyword>
<dbReference type="GO" id="GO:0005847">
    <property type="term" value="C:mRNA cleavage and polyadenylation specificity factor complex"/>
    <property type="evidence" value="ECO:0007669"/>
    <property type="project" value="TreeGrafter"/>
</dbReference>
<dbReference type="PANTHER" id="PTHR15245:SF20">
    <property type="entry name" value="SYMPLEKIN"/>
    <property type="match status" value="1"/>
</dbReference>
<gene>
    <name evidence="7" type="primary">putative Symplekin</name>
    <name evidence="7" type="ORF">CLUMA_CG007688</name>
</gene>
<dbReference type="Pfam" id="PF11935">
    <property type="entry name" value="SYMPK_PTA1_N"/>
    <property type="match status" value="1"/>
</dbReference>
<evidence type="ECO:0000259" key="5">
    <source>
        <dbReference type="Pfam" id="PF11935"/>
    </source>
</evidence>
<proteinExistence type="predicted"/>
<dbReference type="InterPro" id="IPR011989">
    <property type="entry name" value="ARM-like"/>
</dbReference>
<dbReference type="Pfam" id="PF12295">
    <property type="entry name" value="Symplekin_C"/>
    <property type="match status" value="1"/>
</dbReference>
<dbReference type="SUPFAM" id="SSF48371">
    <property type="entry name" value="ARM repeat"/>
    <property type="match status" value="2"/>
</dbReference>
<evidence type="ECO:0000256" key="4">
    <source>
        <dbReference type="SAM" id="Coils"/>
    </source>
</evidence>
<dbReference type="AlphaFoldDB" id="A0A1J1I3K0"/>
<accession>A0A1J1I3K0</accession>
<dbReference type="PANTHER" id="PTHR15245">
    <property type="entry name" value="SYMPLEKIN-RELATED"/>
    <property type="match status" value="1"/>
</dbReference>
<dbReference type="Proteomes" id="UP000183832">
    <property type="component" value="Unassembled WGS sequence"/>
</dbReference>
<evidence type="ECO:0000256" key="1">
    <source>
        <dbReference type="ARBA" id="ARBA00004123"/>
    </source>
</evidence>
<dbReference type="InterPro" id="IPR022075">
    <property type="entry name" value="Symplekin_C"/>
</dbReference>
<feature type="coiled-coil region" evidence="4">
    <location>
        <begin position="356"/>
        <end position="390"/>
    </location>
</feature>
<evidence type="ECO:0000259" key="6">
    <source>
        <dbReference type="Pfam" id="PF12295"/>
    </source>
</evidence>
<keyword evidence="3" id="KW-0539">Nucleus</keyword>
<evidence type="ECO:0000256" key="2">
    <source>
        <dbReference type="ARBA" id="ARBA00022664"/>
    </source>
</evidence>
<evidence type="ECO:0000256" key="3">
    <source>
        <dbReference type="ARBA" id="ARBA00023242"/>
    </source>
</evidence>
<sequence length="1136" mass="129359">MSSFIPFLDESETPFSQEDVIRARTMIMENLNNLISASGSPAMKVELITKIQEQVLKWAPAMKVLEEIIDDLLAFALDVHQDVKKCIVTFIEEVCKQKIKMLPKVIKSLQLLLREDSAMVIKRVIQACGVIYKNTLQFLCTSDDVSDEMHESWIQLCFIKAQILELIDNENDGIRTNAIKFLEGVVILQSFIDSDSLKRDNDFSLDNVPTTSDIVDRKKLEDEGKNIFEILLKFHGASHISSVNLIACTGTLCSIAKLRPSFMAQVVEALKVLNLMYPPTLTASQLSSVKKNLKMQFINLLKLPASFEFRSTIVPILVDLGASQSEINRALPRMDKKEIQFRTKRAHENEAARTAAKKARLEFDEKRRILQKLTATMEGDDDEVQDQKNRANAVNERFIADALKSVELTSYLVISSMSKLPDRCPDYFLKNYHGSPTVQKCIENISKTFAQQLTGAKLGPGAKELTIDIAKGSKIDDTPNLSSGSDKKDFEDFPRDETARKLRETLERMKGEQPKMKQRVKTLKLQEISKPLHKDLKHQFLLDAVKRVLKCERQAVISGMGPKRKKIISVFASTFMPTVRALIMDYIMEDVVKRLDLAFMWIFEEYSLLQGFTRYSYVKTEHKHDYAYNLLLTDLVTRILNLGAEFRERESSIKRIYLEAPLITDESLKSLVEMAEIQELEECSLILLKDLLIRRPPREEMLLMTLMKFTVHGKTSVREKAIENILNVYTLHQILTDEIENFAIKWITFLEKPTPSNEMMKMLSLIDRDDFNDATTWSENIVKLCLNLLLNLLPHNEKLIHNLCDVYVGTTSDVKRIILRSIEMPLKKLGMESKELLKIIETCKKGTETIVTRIIYVLTENSIPTQELVEKVKILYQTKLNDVRILIPIVNYLSKKEIISALPKFIKLNPQLMKDVFMRLLGLKTDSTKTNAALSITPAELLVAIHAIDTTQVELKLIVKATSLCLAENEIYTHEVLGVVMQQLVEMTPLPTLLMRTVIQSLTTYPKLAGFITNLLQKLLLKQVWKHKLIWDGFIKCCLKLQPQSMGVLIQLPVPQLQDALNICPELRSPLLEYAREMNKHQISHVSQQVLDLLLGSSSSNLGMSSSDIEMGNIDNIKQEPMDEGDYLIGKPPGVD</sequence>
<dbReference type="InterPro" id="IPR021850">
    <property type="entry name" value="Symplekin/Pta1"/>
</dbReference>
<keyword evidence="2" id="KW-0507">mRNA processing</keyword>
<feature type="domain" description="Symplekin C-terminal" evidence="6">
    <location>
        <begin position="882"/>
        <end position="1063"/>
    </location>
</feature>
<keyword evidence="4" id="KW-0175">Coiled coil</keyword>
<dbReference type="Gene3D" id="1.25.10.10">
    <property type="entry name" value="Leucine-rich Repeat Variant"/>
    <property type="match status" value="1"/>
</dbReference>
<dbReference type="GO" id="GO:0006397">
    <property type="term" value="P:mRNA processing"/>
    <property type="evidence" value="ECO:0007669"/>
    <property type="project" value="UniProtKB-KW"/>
</dbReference>
<dbReference type="InterPro" id="IPR016024">
    <property type="entry name" value="ARM-type_fold"/>
</dbReference>
<organism evidence="7 8">
    <name type="scientific">Clunio marinus</name>
    <dbReference type="NCBI Taxonomy" id="568069"/>
    <lineage>
        <taxon>Eukaryota</taxon>
        <taxon>Metazoa</taxon>
        <taxon>Ecdysozoa</taxon>
        <taxon>Arthropoda</taxon>
        <taxon>Hexapoda</taxon>
        <taxon>Insecta</taxon>
        <taxon>Pterygota</taxon>
        <taxon>Neoptera</taxon>
        <taxon>Endopterygota</taxon>
        <taxon>Diptera</taxon>
        <taxon>Nematocera</taxon>
        <taxon>Chironomoidea</taxon>
        <taxon>Chironomidae</taxon>
        <taxon>Clunio</taxon>
    </lineage>
</organism>
<feature type="domain" description="Symplekin/Pta1 N-terminal" evidence="5">
    <location>
        <begin position="119"/>
        <end position="334"/>
    </location>
</feature>
<dbReference type="EMBL" id="CVRI01000038">
    <property type="protein sequence ID" value="CRK94172.1"/>
    <property type="molecule type" value="Genomic_DNA"/>
</dbReference>
<reference evidence="7 8" key="1">
    <citation type="submission" date="2015-04" db="EMBL/GenBank/DDBJ databases">
        <authorList>
            <person name="Syromyatnikov M.Y."/>
            <person name="Popov V.N."/>
        </authorList>
    </citation>
    <scope>NUCLEOTIDE SEQUENCE [LARGE SCALE GENOMIC DNA]</scope>
</reference>
<name>A0A1J1I3K0_9DIPT</name>
<dbReference type="InterPro" id="IPR032460">
    <property type="entry name" value="Symplekin/Pta1_N"/>
</dbReference>
<dbReference type="STRING" id="568069.A0A1J1I3K0"/>
<evidence type="ECO:0000313" key="8">
    <source>
        <dbReference type="Proteomes" id="UP000183832"/>
    </source>
</evidence>
<dbReference type="OrthoDB" id="331600at2759"/>
<comment type="subcellular location">
    <subcellularLocation>
        <location evidence="1">Nucleus</location>
    </subcellularLocation>
</comment>
<protein>
    <submittedName>
        <fullName evidence="7">CLUMA_CG007688, isoform A</fullName>
    </submittedName>
</protein>